<name>A0A2A5J325_RHOSG</name>
<protein>
    <submittedName>
        <fullName evidence="2">Uncharacterized protein</fullName>
    </submittedName>
</protein>
<reference evidence="2 3" key="1">
    <citation type="submission" date="2017-07" db="EMBL/GenBank/DDBJ databases">
        <title>Draft sequence of Rhodococcus enclensis 23b-28.</title>
        <authorList>
            <person name="Besaury L."/>
            <person name="Sancelme M."/>
            <person name="Amato P."/>
            <person name="Lallement A."/>
            <person name="Delort A.-M."/>
        </authorList>
    </citation>
    <scope>NUCLEOTIDE SEQUENCE [LARGE SCALE GENOMIC DNA]</scope>
    <source>
        <strain evidence="2 3">23b-28</strain>
    </source>
</reference>
<sequence>MRQTELDSTDEVRAQLESEINTRVEADPKDPELAKLSKRLIEGRLMDEYRREQVAAMPARPTHPAAVEAYRELGDARYDMARAKVRMDINGDNPAEWNHWSREHFKCAEAANTAAARMHVIEAAQDGRAWQALSNGDRIAVRQELAEDGSFTTPAAPRPIDEILHDYTDRSEGYEPLPDPLDYAAHAPFAGFIGPVRKPPITQTATKRTTTEETATKRTTTERTTTEETAPKRTANKRTATEQKRRRSERSRDARRILASIRSTSGKINPDRLATKAGVNPSGGSGQHADSLDCTGMLLLLELLPTK</sequence>
<evidence type="ECO:0000256" key="1">
    <source>
        <dbReference type="SAM" id="MobiDB-lite"/>
    </source>
</evidence>
<evidence type="ECO:0000313" key="3">
    <source>
        <dbReference type="Proteomes" id="UP000230886"/>
    </source>
</evidence>
<dbReference type="AlphaFoldDB" id="A0A2A5J325"/>
<proteinExistence type="predicted"/>
<dbReference type="Proteomes" id="UP000230886">
    <property type="component" value="Unassembled WGS sequence"/>
</dbReference>
<dbReference type="EMBL" id="NOVD01000048">
    <property type="protein sequence ID" value="PCK23637.1"/>
    <property type="molecule type" value="Genomic_DNA"/>
</dbReference>
<feature type="compositionally biased region" description="Basic and acidic residues" evidence="1">
    <location>
        <begin position="209"/>
        <end position="231"/>
    </location>
</feature>
<feature type="region of interest" description="Disordered" evidence="1">
    <location>
        <begin position="194"/>
        <end position="291"/>
    </location>
</feature>
<comment type="caution">
    <text evidence="2">The sequence shown here is derived from an EMBL/GenBank/DDBJ whole genome shotgun (WGS) entry which is preliminary data.</text>
</comment>
<evidence type="ECO:0000313" key="2">
    <source>
        <dbReference type="EMBL" id="PCK23637.1"/>
    </source>
</evidence>
<organism evidence="2 3">
    <name type="scientific">Rhodococcus qingshengii</name>
    <dbReference type="NCBI Taxonomy" id="334542"/>
    <lineage>
        <taxon>Bacteria</taxon>
        <taxon>Bacillati</taxon>
        <taxon>Actinomycetota</taxon>
        <taxon>Actinomycetes</taxon>
        <taxon>Mycobacteriales</taxon>
        <taxon>Nocardiaceae</taxon>
        <taxon>Rhodococcus</taxon>
        <taxon>Rhodococcus erythropolis group</taxon>
    </lineage>
</organism>
<accession>A0A2A5J325</accession>
<gene>
    <name evidence="2" type="ORF">CHR55_29770</name>
</gene>